<evidence type="ECO:0000313" key="3">
    <source>
        <dbReference type="Proteomes" id="UP001162155"/>
    </source>
</evidence>
<comment type="caution">
    <text evidence="2">The sequence shown here is derived from an EMBL/GenBank/DDBJ whole genome shotgun (WGS) entry which is preliminary data.</text>
</comment>
<dbReference type="InterPro" id="IPR001789">
    <property type="entry name" value="Sig_transdc_resp-reg_receiver"/>
</dbReference>
<gene>
    <name evidence="2" type="ORF">JW322_02865</name>
</gene>
<dbReference type="RefSeq" id="WP_057456666.1">
    <property type="nucleotide sequence ID" value="NZ_JAFFRY010000014.1"/>
</dbReference>
<dbReference type="CDD" id="cd00156">
    <property type="entry name" value="REC"/>
    <property type="match status" value="1"/>
</dbReference>
<name>A0AA43IS07_PSESX</name>
<accession>A0AA43IS07</accession>
<dbReference type="EMBL" id="JAFFRZ010000001">
    <property type="protein sequence ID" value="MDH4620747.1"/>
    <property type="molecule type" value="Genomic_DNA"/>
</dbReference>
<dbReference type="SUPFAM" id="SSF52172">
    <property type="entry name" value="CheY-like"/>
    <property type="match status" value="1"/>
</dbReference>
<dbReference type="GO" id="GO:0000160">
    <property type="term" value="P:phosphorelay signal transduction system"/>
    <property type="evidence" value="ECO:0007669"/>
    <property type="project" value="InterPro"/>
</dbReference>
<dbReference type="Proteomes" id="UP001162155">
    <property type="component" value="Unassembled WGS sequence"/>
</dbReference>
<evidence type="ECO:0000259" key="1">
    <source>
        <dbReference type="Pfam" id="PF00072"/>
    </source>
</evidence>
<evidence type="ECO:0000313" key="2">
    <source>
        <dbReference type="EMBL" id="MDH4620747.1"/>
    </source>
</evidence>
<dbReference type="InterPro" id="IPR011006">
    <property type="entry name" value="CheY-like_superfamily"/>
</dbReference>
<sequence length="156" mass="18125">MTILIVEDDENKRIQLSQFLQAVIPNEDVQLQRSLQSGVKKIRQQTFDFIILDMTLPQYDLSPDEPSDDTHIFGGQEFLAQMERFDVRTPVVVFTQFEVFGKPPNEMNLESLDLKLKAEYPGVYKGVVYYHSSINSWKQQLKDKFIEHGFSCKGEM</sequence>
<dbReference type="AlphaFoldDB" id="A0AA43IS07"/>
<dbReference type="Gene3D" id="3.40.50.2300">
    <property type="match status" value="1"/>
</dbReference>
<organism evidence="2 3">
    <name type="scientific">Pseudomonas syringae pv. papulans</name>
    <dbReference type="NCBI Taxonomy" id="83963"/>
    <lineage>
        <taxon>Bacteria</taxon>
        <taxon>Pseudomonadati</taxon>
        <taxon>Pseudomonadota</taxon>
        <taxon>Gammaproteobacteria</taxon>
        <taxon>Pseudomonadales</taxon>
        <taxon>Pseudomonadaceae</taxon>
        <taxon>Pseudomonas</taxon>
        <taxon>Pseudomonas syringae</taxon>
    </lineage>
</organism>
<protein>
    <submittedName>
        <fullName evidence="2">Response regulator</fullName>
    </submittedName>
</protein>
<dbReference type="Pfam" id="PF00072">
    <property type="entry name" value="Response_reg"/>
    <property type="match status" value="1"/>
</dbReference>
<reference evidence="2" key="1">
    <citation type="submission" date="2021-02" db="EMBL/GenBank/DDBJ databases">
        <title>Genome analysis of blister spot of apple pathogen from New York area.</title>
        <authorList>
            <person name="Kandel P."/>
            <person name="Hockett K.L."/>
            <person name="Santander R."/>
            <person name="Acimovic S."/>
        </authorList>
    </citation>
    <scope>NUCLEOTIDE SEQUENCE</scope>
    <source>
        <strain evidence="2">PSP1</strain>
    </source>
</reference>
<proteinExistence type="predicted"/>
<feature type="domain" description="Response regulatory" evidence="1">
    <location>
        <begin position="3"/>
        <end position="97"/>
    </location>
</feature>